<organism evidence="2 3">
    <name type="scientific">Corallococcus soli</name>
    <dbReference type="NCBI Taxonomy" id="2710757"/>
    <lineage>
        <taxon>Bacteria</taxon>
        <taxon>Pseudomonadati</taxon>
        <taxon>Myxococcota</taxon>
        <taxon>Myxococcia</taxon>
        <taxon>Myxococcales</taxon>
        <taxon>Cystobacterineae</taxon>
        <taxon>Myxococcaceae</taxon>
        <taxon>Corallococcus</taxon>
    </lineage>
</organism>
<dbReference type="EMBL" id="JAAIYO010000001">
    <property type="protein sequence ID" value="MBE4747944.1"/>
    <property type="molecule type" value="Genomic_DNA"/>
</dbReference>
<evidence type="ECO:0008006" key="4">
    <source>
        <dbReference type="Google" id="ProtNLM"/>
    </source>
</evidence>
<keyword evidence="1" id="KW-0472">Membrane</keyword>
<reference evidence="2 3" key="1">
    <citation type="submission" date="2020-02" db="EMBL/GenBank/DDBJ databases">
        <authorList>
            <person name="Babadi Z.K."/>
            <person name="Risdian C."/>
            <person name="Ebrahimipour G.H."/>
            <person name="Wink J."/>
        </authorList>
    </citation>
    <scope>NUCLEOTIDE SEQUENCE [LARGE SCALE GENOMIC DNA]</scope>
    <source>
        <strain evidence="2 3">ZKHCc1 1396</strain>
    </source>
</reference>
<name>A0ABR9PJ71_9BACT</name>
<accession>A0ABR9PJ71</accession>
<proteinExistence type="predicted"/>
<evidence type="ECO:0000256" key="1">
    <source>
        <dbReference type="SAM" id="Phobius"/>
    </source>
</evidence>
<keyword evidence="1" id="KW-1133">Transmembrane helix</keyword>
<dbReference type="RefSeq" id="WP_193347293.1">
    <property type="nucleotide sequence ID" value="NZ_CBCSIP010000385.1"/>
</dbReference>
<keyword evidence="1" id="KW-0812">Transmembrane</keyword>
<keyword evidence="3" id="KW-1185">Reference proteome</keyword>
<feature type="transmembrane region" description="Helical" evidence="1">
    <location>
        <begin position="6"/>
        <end position="29"/>
    </location>
</feature>
<evidence type="ECO:0000313" key="2">
    <source>
        <dbReference type="EMBL" id="MBE4747944.1"/>
    </source>
</evidence>
<sequence length="122" mass="13457">MKTPWNWLEGIVFASSCVLVALVLGYLAVDTWTRGDSPPDLTVTVGTPVRGAYEWRVPVTVANHGDMTAEEVHVRVSLRGEGAEEAEFVLAYVPRHSERKGWVAFREEPSDMEARAVGFATP</sequence>
<dbReference type="Proteomes" id="UP001516472">
    <property type="component" value="Unassembled WGS sequence"/>
</dbReference>
<protein>
    <recommendedName>
        <fullName evidence="4">TIGR02588 family protein</fullName>
    </recommendedName>
</protein>
<comment type="caution">
    <text evidence="2">The sequence shown here is derived from an EMBL/GenBank/DDBJ whole genome shotgun (WGS) entry which is preliminary data.</text>
</comment>
<evidence type="ECO:0000313" key="3">
    <source>
        <dbReference type="Proteomes" id="UP001516472"/>
    </source>
</evidence>
<gene>
    <name evidence="2" type="ORF">G4177_07105</name>
</gene>